<proteinExistence type="predicted"/>
<keyword evidence="3" id="KW-1185">Reference proteome</keyword>
<dbReference type="Proteomes" id="UP000027195">
    <property type="component" value="Unassembled WGS sequence"/>
</dbReference>
<keyword evidence="1" id="KW-0472">Membrane</keyword>
<dbReference type="EMBL" id="KL198044">
    <property type="protein sequence ID" value="KDQ13276.1"/>
    <property type="molecule type" value="Genomic_DNA"/>
</dbReference>
<reference evidence="3" key="1">
    <citation type="journal article" date="2014" name="Proc. Natl. Acad. Sci. U.S.A.">
        <title>Extensive sampling of basidiomycete genomes demonstrates inadequacy of the white-rot/brown-rot paradigm for wood decay fungi.</title>
        <authorList>
            <person name="Riley R."/>
            <person name="Salamov A.A."/>
            <person name="Brown D.W."/>
            <person name="Nagy L.G."/>
            <person name="Floudas D."/>
            <person name="Held B.W."/>
            <person name="Levasseur A."/>
            <person name="Lombard V."/>
            <person name="Morin E."/>
            <person name="Otillar R."/>
            <person name="Lindquist E.A."/>
            <person name="Sun H."/>
            <person name="LaButti K.M."/>
            <person name="Schmutz J."/>
            <person name="Jabbour D."/>
            <person name="Luo H."/>
            <person name="Baker S.E."/>
            <person name="Pisabarro A.G."/>
            <person name="Walton J.D."/>
            <person name="Blanchette R.A."/>
            <person name="Henrissat B."/>
            <person name="Martin F."/>
            <person name="Cullen D."/>
            <person name="Hibbett D.S."/>
            <person name="Grigoriev I.V."/>
        </authorList>
    </citation>
    <scope>NUCLEOTIDE SEQUENCE [LARGE SCALE GENOMIC DNA]</scope>
    <source>
        <strain evidence="3">FD-172 SS1</strain>
    </source>
</reference>
<keyword evidence="1" id="KW-1133">Transmembrane helix</keyword>
<gene>
    <name evidence="2" type="ORF">BOTBODRAFT_146192</name>
</gene>
<evidence type="ECO:0000256" key="1">
    <source>
        <dbReference type="SAM" id="Phobius"/>
    </source>
</evidence>
<evidence type="ECO:0000313" key="2">
    <source>
        <dbReference type="EMBL" id="KDQ13276.1"/>
    </source>
</evidence>
<sequence length="125" mass="13229">MPALDALAISYNNHSATPDLRPATTQLLSHFSSIRSLSLRGGSSAIVGRVGAHPVEALVSTAGGAASSQVKDARGKAIGGELRQRKGVLVFTIEMVWPAYLFALVATVTVPYILYHGQIREARTT</sequence>
<feature type="transmembrane region" description="Helical" evidence="1">
    <location>
        <begin position="95"/>
        <end position="115"/>
    </location>
</feature>
<name>A0A067MNX2_BOTB1</name>
<accession>A0A067MNX2</accession>
<organism evidence="2 3">
    <name type="scientific">Botryobasidium botryosum (strain FD-172 SS1)</name>
    <dbReference type="NCBI Taxonomy" id="930990"/>
    <lineage>
        <taxon>Eukaryota</taxon>
        <taxon>Fungi</taxon>
        <taxon>Dikarya</taxon>
        <taxon>Basidiomycota</taxon>
        <taxon>Agaricomycotina</taxon>
        <taxon>Agaricomycetes</taxon>
        <taxon>Cantharellales</taxon>
        <taxon>Botryobasidiaceae</taxon>
        <taxon>Botryobasidium</taxon>
    </lineage>
</organism>
<dbReference type="HOGENOM" id="CLU_1992244_0_0_1"/>
<keyword evidence="1" id="KW-0812">Transmembrane</keyword>
<evidence type="ECO:0000313" key="3">
    <source>
        <dbReference type="Proteomes" id="UP000027195"/>
    </source>
</evidence>
<dbReference type="InParanoid" id="A0A067MNX2"/>
<protein>
    <submittedName>
        <fullName evidence="2">Uncharacterized protein</fullName>
    </submittedName>
</protein>
<dbReference type="AlphaFoldDB" id="A0A067MNX2"/>